<dbReference type="SUPFAM" id="SSF56784">
    <property type="entry name" value="HAD-like"/>
    <property type="match status" value="1"/>
</dbReference>
<accession>A0A0R1UIW7</accession>
<dbReference type="InterPro" id="IPR006379">
    <property type="entry name" value="HAD-SF_hydro_IIB"/>
</dbReference>
<dbReference type="RefSeq" id="WP_057735052.1">
    <property type="nucleotide sequence ID" value="NZ_AZFS01000064.1"/>
</dbReference>
<dbReference type="PANTHER" id="PTHR10000">
    <property type="entry name" value="PHOSPHOSERINE PHOSPHATASE"/>
    <property type="match status" value="1"/>
</dbReference>
<dbReference type="GO" id="GO:0005829">
    <property type="term" value="C:cytosol"/>
    <property type="evidence" value="ECO:0007669"/>
    <property type="project" value="TreeGrafter"/>
</dbReference>
<dbReference type="GO" id="GO:0000287">
    <property type="term" value="F:magnesium ion binding"/>
    <property type="evidence" value="ECO:0007669"/>
    <property type="project" value="TreeGrafter"/>
</dbReference>
<dbReference type="SFLD" id="SFLDS00003">
    <property type="entry name" value="Haloacid_Dehalogenase"/>
    <property type="match status" value="1"/>
</dbReference>
<gene>
    <name evidence="1" type="ORF">FD28_GL001208</name>
</gene>
<keyword evidence="2" id="KW-1185">Reference proteome</keyword>
<dbReference type="STRING" id="1423753.FD28_GL001208"/>
<dbReference type="PANTHER" id="PTHR10000:SF8">
    <property type="entry name" value="HAD SUPERFAMILY HYDROLASE-LIKE, TYPE 3"/>
    <property type="match status" value="1"/>
</dbReference>
<evidence type="ECO:0000313" key="1">
    <source>
        <dbReference type="EMBL" id="KRL93334.1"/>
    </source>
</evidence>
<sequence length="270" mass="29670">MYRMITSDLDETLLRADGSISAENIAAIRRATREGIKFVPNTGRSFLSIQPLLKRLHLWEHPNQYVISYNGGAVVENWGNQVLLSQTMPYAVAAAVFAVLQQFDVAIHVYTLKHLTIYHPRADDLAYLQTRGVQATRMRGAFSQFQSQAIMKVIAMNPNAEVRQAAKLAVEQQVQQPLNCTFSSDRYMEVNPVGVDKGVATLALGERLGISAAEIMAIGDNANDLPMLTRVGCPVAVQNAIPAVKEVVTHVTMADFEMGVGEAIDRWGLS</sequence>
<dbReference type="Pfam" id="PF08282">
    <property type="entry name" value="Hydrolase_3"/>
    <property type="match status" value="1"/>
</dbReference>
<dbReference type="Gene3D" id="3.40.50.1000">
    <property type="entry name" value="HAD superfamily/HAD-like"/>
    <property type="match status" value="1"/>
</dbReference>
<organism evidence="1 2">
    <name type="scientific">Levilactobacillus hammesii DSM 16381</name>
    <dbReference type="NCBI Taxonomy" id="1423753"/>
    <lineage>
        <taxon>Bacteria</taxon>
        <taxon>Bacillati</taxon>
        <taxon>Bacillota</taxon>
        <taxon>Bacilli</taxon>
        <taxon>Lactobacillales</taxon>
        <taxon>Lactobacillaceae</taxon>
        <taxon>Levilactobacillus</taxon>
    </lineage>
</organism>
<evidence type="ECO:0000313" key="2">
    <source>
        <dbReference type="Proteomes" id="UP000051580"/>
    </source>
</evidence>
<reference evidence="1 2" key="1">
    <citation type="journal article" date="2015" name="Genome Announc.">
        <title>Expanding the biotechnology potential of lactobacilli through comparative genomics of 213 strains and associated genera.</title>
        <authorList>
            <person name="Sun Z."/>
            <person name="Harris H.M."/>
            <person name="McCann A."/>
            <person name="Guo C."/>
            <person name="Argimon S."/>
            <person name="Zhang W."/>
            <person name="Yang X."/>
            <person name="Jeffery I.B."/>
            <person name="Cooney J.C."/>
            <person name="Kagawa T.F."/>
            <person name="Liu W."/>
            <person name="Song Y."/>
            <person name="Salvetti E."/>
            <person name="Wrobel A."/>
            <person name="Rasinkangas P."/>
            <person name="Parkhill J."/>
            <person name="Rea M.C."/>
            <person name="O'Sullivan O."/>
            <person name="Ritari J."/>
            <person name="Douillard F.P."/>
            <person name="Paul Ross R."/>
            <person name="Yang R."/>
            <person name="Briner A.E."/>
            <person name="Felis G.E."/>
            <person name="de Vos W.M."/>
            <person name="Barrangou R."/>
            <person name="Klaenhammer T.R."/>
            <person name="Caufield P.W."/>
            <person name="Cui Y."/>
            <person name="Zhang H."/>
            <person name="O'Toole P.W."/>
        </authorList>
    </citation>
    <scope>NUCLEOTIDE SEQUENCE [LARGE SCALE GENOMIC DNA]</scope>
    <source>
        <strain evidence="1 2">DSM 16381</strain>
    </source>
</reference>
<dbReference type="EMBL" id="AZFS01000064">
    <property type="protein sequence ID" value="KRL93334.1"/>
    <property type="molecule type" value="Genomic_DNA"/>
</dbReference>
<dbReference type="InterPro" id="IPR023214">
    <property type="entry name" value="HAD_sf"/>
</dbReference>
<comment type="caution">
    <text evidence="1">The sequence shown here is derived from an EMBL/GenBank/DDBJ whole genome shotgun (WGS) entry which is preliminary data.</text>
</comment>
<dbReference type="GO" id="GO:0016791">
    <property type="term" value="F:phosphatase activity"/>
    <property type="evidence" value="ECO:0007669"/>
    <property type="project" value="TreeGrafter"/>
</dbReference>
<name>A0A0R1UIW7_9LACO</name>
<dbReference type="SFLD" id="SFLDG01140">
    <property type="entry name" value="C2.B:_Phosphomannomutase_and_P"/>
    <property type="match status" value="1"/>
</dbReference>
<protein>
    <submittedName>
        <fullName evidence="1">HAD superfamily hydrolase</fullName>
    </submittedName>
</protein>
<dbReference type="OrthoDB" id="9790031at2"/>
<dbReference type="NCBIfam" id="TIGR01484">
    <property type="entry name" value="HAD-SF-IIB"/>
    <property type="match status" value="1"/>
</dbReference>
<dbReference type="InterPro" id="IPR036412">
    <property type="entry name" value="HAD-like_sf"/>
</dbReference>
<dbReference type="Proteomes" id="UP000051580">
    <property type="component" value="Unassembled WGS sequence"/>
</dbReference>
<dbReference type="AlphaFoldDB" id="A0A0R1UIW7"/>
<dbReference type="Gene3D" id="3.30.1240.10">
    <property type="match status" value="1"/>
</dbReference>
<dbReference type="PATRIC" id="fig|1423753.3.peg.1256"/>
<keyword evidence="1" id="KW-0378">Hydrolase</keyword>
<dbReference type="InterPro" id="IPR000150">
    <property type="entry name" value="Cof"/>
</dbReference>
<dbReference type="NCBIfam" id="TIGR00099">
    <property type="entry name" value="Cof-subfamily"/>
    <property type="match status" value="1"/>
</dbReference>
<proteinExistence type="predicted"/>
<dbReference type="CDD" id="cd07516">
    <property type="entry name" value="HAD_Pase"/>
    <property type="match status" value="1"/>
</dbReference>